<evidence type="ECO:0000313" key="1">
    <source>
        <dbReference type="EMBL" id="EFX83570.1"/>
    </source>
</evidence>
<dbReference type="HOGENOM" id="CLU_3034462_0_0_1"/>
<proteinExistence type="predicted"/>
<evidence type="ECO:0000313" key="2">
    <source>
        <dbReference type="Proteomes" id="UP000000305"/>
    </source>
</evidence>
<protein>
    <submittedName>
        <fullName evidence="1">Uncharacterized protein</fullName>
    </submittedName>
</protein>
<dbReference type="AlphaFoldDB" id="E9G9I2"/>
<sequence length="55" mass="6155">MNKSVGAQYPRVLIICLKRFVNGTEIGADIAFPEVWQPFAVEESTGSKYMLQAHI</sequence>
<accession>E9G9I2</accession>
<dbReference type="EMBL" id="GL732536">
    <property type="protein sequence ID" value="EFX83570.1"/>
    <property type="molecule type" value="Genomic_DNA"/>
</dbReference>
<name>E9G9I2_DAPPU</name>
<organism evidence="1 2">
    <name type="scientific">Daphnia pulex</name>
    <name type="common">Water flea</name>
    <dbReference type="NCBI Taxonomy" id="6669"/>
    <lineage>
        <taxon>Eukaryota</taxon>
        <taxon>Metazoa</taxon>
        <taxon>Ecdysozoa</taxon>
        <taxon>Arthropoda</taxon>
        <taxon>Crustacea</taxon>
        <taxon>Branchiopoda</taxon>
        <taxon>Diplostraca</taxon>
        <taxon>Cladocera</taxon>
        <taxon>Anomopoda</taxon>
        <taxon>Daphniidae</taxon>
        <taxon>Daphnia</taxon>
    </lineage>
</organism>
<reference evidence="1 2" key="1">
    <citation type="journal article" date="2011" name="Science">
        <title>The ecoresponsive genome of Daphnia pulex.</title>
        <authorList>
            <person name="Colbourne J.K."/>
            <person name="Pfrender M.E."/>
            <person name="Gilbert D."/>
            <person name="Thomas W.K."/>
            <person name="Tucker A."/>
            <person name="Oakley T.H."/>
            <person name="Tokishita S."/>
            <person name="Aerts A."/>
            <person name="Arnold G.J."/>
            <person name="Basu M.K."/>
            <person name="Bauer D.J."/>
            <person name="Caceres C.E."/>
            <person name="Carmel L."/>
            <person name="Casola C."/>
            <person name="Choi J.H."/>
            <person name="Detter J.C."/>
            <person name="Dong Q."/>
            <person name="Dusheyko S."/>
            <person name="Eads B.D."/>
            <person name="Frohlich T."/>
            <person name="Geiler-Samerotte K.A."/>
            <person name="Gerlach D."/>
            <person name="Hatcher P."/>
            <person name="Jogdeo S."/>
            <person name="Krijgsveld J."/>
            <person name="Kriventseva E.V."/>
            <person name="Kultz D."/>
            <person name="Laforsch C."/>
            <person name="Lindquist E."/>
            <person name="Lopez J."/>
            <person name="Manak J.R."/>
            <person name="Muller J."/>
            <person name="Pangilinan J."/>
            <person name="Patwardhan R.P."/>
            <person name="Pitluck S."/>
            <person name="Pritham E.J."/>
            <person name="Rechtsteiner A."/>
            <person name="Rho M."/>
            <person name="Rogozin I.B."/>
            <person name="Sakarya O."/>
            <person name="Salamov A."/>
            <person name="Schaack S."/>
            <person name="Shapiro H."/>
            <person name="Shiga Y."/>
            <person name="Skalitzky C."/>
            <person name="Smith Z."/>
            <person name="Souvorov A."/>
            <person name="Sung W."/>
            <person name="Tang Z."/>
            <person name="Tsuchiya D."/>
            <person name="Tu H."/>
            <person name="Vos H."/>
            <person name="Wang M."/>
            <person name="Wolf Y.I."/>
            <person name="Yamagata H."/>
            <person name="Yamada T."/>
            <person name="Ye Y."/>
            <person name="Shaw J.R."/>
            <person name="Andrews J."/>
            <person name="Crease T.J."/>
            <person name="Tang H."/>
            <person name="Lucas S.M."/>
            <person name="Robertson H.M."/>
            <person name="Bork P."/>
            <person name="Koonin E.V."/>
            <person name="Zdobnov E.M."/>
            <person name="Grigoriev I.V."/>
            <person name="Lynch M."/>
            <person name="Boore J.L."/>
        </authorList>
    </citation>
    <scope>NUCLEOTIDE SEQUENCE [LARGE SCALE GENOMIC DNA]</scope>
</reference>
<dbReference type="KEGG" id="dpx:DAPPUDRAFT_315353"/>
<dbReference type="InParanoid" id="E9G9I2"/>
<dbReference type="Proteomes" id="UP000000305">
    <property type="component" value="Unassembled WGS sequence"/>
</dbReference>
<keyword evidence="2" id="KW-1185">Reference proteome</keyword>
<gene>
    <name evidence="1" type="ORF">DAPPUDRAFT_315353</name>
</gene>